<dbReference type="GO" id="GO:0046872">
    <property type="term" value="F:metal ion binding"/>
    <property type="evidence" value="ECO:0007669"/>
    <property type="project" value="UniProtKB-KW"/>
</dbReference>
<protein>
    <recommendedName>
        <fullName evidence="3">DDE Tnp4 domain-containing protein</fullName>
    </recommendedName>
</protein>
<dbReference type="PANTHER" id="PTHR23080">
    <property type="entry name" value="THAP DOMAIN PROTEIN"/>
    <property type="match status" value="1"/>
</dbReference>
<evidence type="ECO:0000259" key="3">
    <source>
        <dbReference type="Pfam" id="PF13359"/>
    </source>
</evidence>
<evidence type="ECO:0000256" key="2">
    <source>
        <dbReference type="ARBA" id="ARBA00022723"/>
    </source>
</evidence>
<gene>
    <name evidence="4" type="ORF">RF55_20655</name>
</gene>
<dbReference type="Proteomes" id="UP000036403">
    <property type="component" value="Unassembled WGS sequence"/>
</dbReference>
<keyword evidence="5" id="KW-1185">Reference proteome</keyword>
<dbReference type="AlphaFoldDB" id="A0A0J7JYU0"/>
<accession>A0A0J7JYU0</accession>
<feature type="domain" description="DDE Tnp4" evidence="3">
    <location>
        <begin position="212"/>
        <end position="372"/>
    </location>
</feature>
<comment type="caution">
    <text evidence="4">The sequence shown here is derived from an EMBL/GenBank/DDBJ whole genome shotgun (WGS) entry which is preliminary data.</text>
</comment>
<reference evidence="4 5" key="1">
    <citation type="submission" date="2015-04" db="EMBL/GenBank/DDBJ databases">
        <title>Lasius niger genome sequencing.</title>
        <authorList>
            <person name="Konorov E.A."/>
            <person name="Nikitin M.A."/>
            <person name="Kirill M.V."/>
            <person name="Chang P."/>
        </authorList>
    </citation>
    <scope>NUCLEOTIDE SEQUENCE [LARGE SCALE GENOMIC DNA]</scope>
    <source>
        <tissue evidence="4">Whole</tissue>
    </source>
</reference>
<dbReference type="OrthoDB" id="7554550at2759"/>
<name>A0A0J7JYU0_LASNI</name>
<dbReference type="InterPro" id="IPR027806">
    <property type="entry name" value="HARBI1_dom"/>
</dbReference>
<evidence type="ECO:0000313" key="4">
    <source>
        <dbReference type="EMBL" id="KMQ83204.1"/>
    </source>
</evidence>
<dbReference type="Pfam" id="PF13359">
    <property type="entry name" value="DDE_Tnp_4"/>
    <property type="match status" value="1"/>
</dbReference>
<dbReference type="EMBL" id="LBMM01020841">
    <property type="protein sequence ID" value="KMQ83204.1"/>
    <property type="molecule type" value="Genomic_DNA"/>
</dbReference>
<evidence type="ECO:0000313" key="5">
    <source>
        <dbReference type="Proteomes" id="UP000036403"/>
    </source>
</evidence>
<dbReference type="PaxDb" id="67767-A0A0J7JYU0"/>
<evidence type="ECO:0000256" key="1">
    <source>
        <dbReference type="ARBA" id="ARBA00001968"/>
    </source>
</evidence>
<keyword evidence="2" id="KW-0479">Metal-binding</keyword>
<sequence length="383" mass="43955">MNDTNNVSNVPIPSAMEMESQNDKFVVIDHDLDCEFNSKNIECEPETSIVDNEIRQDNIASDSNIKEKNKSNEKLFQDKSIQVTSGDFKVSFCSFIKTDQDLITMCNIRNFKILDELSCLVDEAYPPSRKTLLNTREKIILTTAKLKLDIAFSALTILFNQVSEVTIRNVFYDTVKKLASVLQSVVTRVTKEEIERNMPKCFQNFKATTSVLDCTEIKIQKPKCLKCRIKLYSHYKGDLTVKFMTEVTPAGIIVFVSESFGGRASDKCIFNYSGILQNLESTRDAIMVDKGFLINEECLEKRIKLIRPPFLKNKQQLSEEEALLNREIASARVHVERMNQRIKQFQLLNNKLPWYFINYIDDIFLICCGLANLGIPILNDDKF</sequence>
<proteinExistence type="predicted"/>
<dbReference type="PANTHER" id="PTHR23080:SF141">
    <property type="entry name" value="TRANSPOSASE HELIX-TURN-HELIX DOMAIN-CONTAINING PROTEIN"/>
    <property type="match status" value="1"/>
</dbReference>
<organism evidence="4 5">
    <name type="scientific">Lasius niger</name>
    <name type="common">Black garden ant</name>
    <dbReference type="NCBI Taxonomy" id="67767"/>
    <lineage>
        <taxon>Eukaryota</taxon>
        <taxon>Metazoa</taxon>
        <taxon>Ecdysozoa</taxon>
        <taxon>Arthropoda</taxon>
        <taxon>Hexapoda</taxon>
        <taxon>Insecta</taxon>
        <taxon>Pterygota</taxon>
        <taxon>Neoptera</taxon>
        <taxon>Endopterygota</taxon>
        <taxon>Hymenoptera</taxon>
        <taxon>Apocrita</taxon>
        <taxon>Aculeata</taxon>
        <taxon>Formicoidea</taxon>
        <taxon>Formicidae</taxon>
        <taxon>Formicinae</taxon>
        <taxon>Lasius</taxon>
        <taxon>Lasius</taxon>
    </lineage>
</organism>
<comment type="cofactor">
    <cofactor evidence="1">
        <name>a divalent metal cation</name>
        <dbReference type="ChEBI" id="CHEBI:60240"/>
    </cofactor>
</comment>